<dbReference type="Gene3D" id="1.20.1440.60">
    <property type="entry name" value="23S rRNA-intervening sequence"/>
    <property type="match status" value="1"/>
</dbReference>
<evidence type="ECO:0000313" key="1">
    <source>
        <dbReference type="EMBL" id="PSB29103.1"/>
    </source>
</evidence>
<accession>A0A2T1E8R7</accession>
<keyword evidence="2" id="KW-1185">Reference proteome</keyword>
<name>A0A2T1E8R7_9CYAN</name>
<organism evidence="1 2">
    <name type="scientific">Stenomitos frigidus ULC18</name>
    <dbReference type="NCBI Taxonomy" id="2107698"/>
    <lineage>
        <taxon>Bacteria</taxon>
        <taxon>Bacillati</taxon>
        <taxon>Cyanobacteriota</taxon>
        <taxon>Cyanophyceae</taxon>
        <taxon>Leptolyngbyales</taxon>
        <taxon>Leptolyngbyaceae</taxon>
        <taxon>Stenomitos</taxon>
    </lineage>
</organism>
<sequence>MNHPFIISYRELRVYQAAIDLAVQVFEHSQTFPPEERELLTVPLLRAAQLVCVYVAQAWLRRRYHSAFIATLNQAEAEAAATQVWLELAVLGTYLDAEVGQELHHACRQVLMALDHLIEHAAA</sequence>
<dbReference type="SUPFAM" id="SSF158446">
    <property type="entry name" value="IVS-encoded protein-like"/>
    <property type="match status" value="1"/>
</dbReference>
<dbReference type="Proteomes" id="UP000239576">
    <property type="component" value="Unassembled WGS sequence"/>
</dbReference>
<comment type="caution">
    <text evidence="1">The sequence shown here is derived from an EMBL/GenBank/DDBJ whole genome shotgun (WGS) entry which is preliminary data.</text>
</comment>
<dbReference type="AlphaFoldDB" id="A0A2T1E8R7"/>
<dbReference type="EMBL" id="PVWK01000066">
    <property type="protein sequence ID" value="PSB29103.1"/>
    <property type="molecule type" value="Genomic_DNA"/>
</dbReference>
<reference evidence="1 2" key="2">
    <citation type="submission" date="2018-03" db="EMBL/GenBank/DDBJ databases">
        <title>The ancient ancestry and fast evolution of plastids.</title>
        <authorList>
            <person name="Moore K.R."/>
            <person name="Magnabosco C."/>
            <person name="Momper L."/>
            <person name="Gold D.A."/>
            <person name="Bosak T."/>
            <person name="Fournier G.P."/>
        </authorList>
    </citation>
    <scope>NUCLEOTIDE SEQUENCE [LARGE SCALE GENOMIC DNA]</scope>
    <source>
        <strain evidence="1 2">ULC18</strain>
    </source>
</reference>
<dbReference type="Pfam" id="PF05635">
    <property type="entry name" value="23S_rRNA_IVP"/>
    <property type="match status" value="1"/>
</dbReference>
<reference evidence="2" key="1">
    <citation type="submission" date="2018-02" db="EMBL/GenBank/DDBJ databases">
        <authorList>
            <person name="Moore K."/>
            <person name="Momper L."/>
        </authorList>
    </citation>
    <scope>NUCLEOTIDE SEQUENCE [LARGE SCALE GENOMIC DNA]</scope>
    <source>
        <strain evidence="2">ULC18</strain>
    </source>
</reference>
<dbReference type="InterPro" id="IPR012657">
    <property type="entry name" value="23S_rRNA-intervening_sequence"/>
</dbReference>
<protein>
    <submittedName>
        <fullName evidence="1">Four helix bundle protein</fullName>
    </submittedName>
</protein>
<proteinExistence type="predicted"/>
<dbReference type="InterPro" id="IPR036583">
    <property type="entry name" value="23S_rRNA_IVS_sf"/>
</dbReference>
<gene>
    <name evidence="1" type="ORF">C7B82_12260</name>
</gene>
<evidence type="ECO:0000313" key="2">
    <source>
        <dbReference type="Proteomes" id="UP000239576"/>
    </source>
</evidence>
<dbReference type="NCBIfam" id="TIGR02436">
    <property type="entry name" value="four helix bundle protein"/>
    <property type="match status" value="1"/>
</dbReference>
<dbReference type="RefSeq" id="WP_106256585.1">
    <property type="nucleotide sequence ID" value="NZ_CAWNSW010000154.1"/>
</dbReference>
<dbReference type="OrthoDB" id="532154at2"/>